<proteinExistence type="predicted"/>
<dbReference type="Proteomes" id="UP000187266">
    <property type="component" value="Chromosome"/>
</dbReference>
<protein>
    <submittedName>
        <fullName evidence="3">Uncharacterized protein</fullName>
    </submittedName>
</protein>
<feature type="region of interest" description="Disordered" evidence="1">
    <location>
        <begin position="48"/>
        <end position="100"/>
    </location>
</feature>
<keyword evidence="2" id="KW-1133">Transmembrane helix</keyword>
<accession>A0A1U7DKT0</accession>
<dbReference type="AlphaFoldDB" id="A0A1U7DKT0"/>
<evidence type="ECO:0000313" key="4">
    <source>
        <dbReference type="Proteomes" id="UP000187266"/>
    </source>
</evidence>
<keyword evidence="4" id="KW-1185">Reference proteome</keyword>
<keyword evidence="2" id="KW-0472">Membrane</keyword>
<dbReference type="OrthoDB" id="7779177at2"/>
<evidence type="ECO:0000256" key="2">
    <source>
        <dbReference type="SAM" id="Phobius"/>
    </source>
</evidence>
<name>A0A1U7DKT0_9RHOB</name>
<keyword evidence="2" id="KW-0812">Transmembrane</keyword>
<dbReference type="EMBL" id="CP019124">
    <property type="protein sequence ID" value="APX90581.1"/>
    <property type="molecule type" value="Genomic_DNA"/>
</dbReference>
<feature type="transmembrane region" description="Helical" evidence="2">
    <location>
        <begin position="19"/>
        <end position="42"/>
    </location>
</feature>
<evidence type="ECO:0000313" key="3">
    <source>
        <dbReference type="EMBL" id="APX90581.1"/>
    </source>
</evidence>
<reference evidence="3 4" key="1">
    <citation type="submission" date="2017-01" db="EMBL/GenBank/DDBJ databases">
        <title>Genomic analysis of Xuhuaishuia manganoxidans DY6-4.</title>
        <authorList>
            <person name="Wang X."/>
        </authorList>
    </citation>
    <scope>NUCLEOTIDE SEQUENCE [LARGE SCALE GENOMIC DNA]</scope>
    <source>
        <strain evidence="3 4">DY6-4</strain>
    </source>
</reference>
<gene>
    <name evidence="3" type="ORF">BV394_13360</name>
</gene>
<evidence type="ECO:0000256" key="1">
    <source>
        <dbReference type="SAM" id="MobiDB-lite"/>
    </source>
</evidence>
<organism evidence="3 4">
    <name type="scientific">Brevirhabdus pacifica</name>
    <dbReference type="NCBI Taxonomy" id="1267768"/>
    <lineage>
        <taxon>Bacteria</taxon>
        <taxon>Pseudomonadati</taxon>
        <taxon>Pseudomonadota</taxon>
        <taxon>Alphaproteobacteria</taxon>
        <taxon>Rhodobacterales</taxon>
        <taxon>Paracoccaceae</taxon>
        <taxon>Brevirhabdus</taxon>
    </lineage>
</organism>
<feature type="compositionally biased region" description="Low complexity" evidence="1">
    <location>
        <begin position="76"/>
        <end position="100"/>
    </location>
</feature>
<accession>A0A2M9DCI4</accession>
<sequence length="100" mass="10344">MSAPDTNIKRQEKEHRGPLFGMGFALLWSTVLLIGLVVWVVYAGNEPGDGVAVDGSPAPTEQSVPSDTDPAMNKRAAPATTDEAPAAGTPATQPPATTTE</sequence>
<dbReference type="RefSeq" id="WP_076980598.1">
    <property type="nucleotide sequence ID" value="NZ_CP019124.1"/>
</dbReference>